<gene>
    <name evidence="1" type="ORF">MSG28_012522</name>
</gene>
<dbReference type="Proteomes" id="UP001064048">
    <property type="component" value="Chromosome 21"/>
</dbReference>
<protein>
    <submittedName>
        <fullName evidence="1">Uncharacterized protein</fullName>
    </submittedName>
</protein>
<accession>A0ACC0KEM6</accession>
<reference evidence="1 2" key="1">
    <citation type="journal article" date="2022" name="Genome Biol. Evol.">
        <title>The Spruce Budworm Genome: Reconstructing the Evolutionary History of Antifreeze Proteins.</title>
        <authorList>
            <person name="Beliveau C."/>
            <person name="Gagne P."/>
            <person name="Picq S."/>
            <person name="Vernygora O."/>
            <person name="Keeling C.I."/>
            <person name="Pinkney K."/>
            <person name="Doucet D."/>
            <person name="Wen F."/>
            <person name="Johnston J.S."/>
            <person name="Maaroufi H."/>
            <person name="Boyle B."/>
            <person name="Laroche J."/>
            <person name="Dewar K."/>
            <person name="Juretic N."/>
            <person name="Blackburn G."/>
            <person name="Nisole A."/>
            <person name="Brunet B."/>
            <person name="Brandao M."/>
            <person name="Lumley L."/>
            <person name="Duan J."/>
            <person name="Quan G."/>
            <person name="Lucarotti C.J."/>
            <person name="Roe A.D."/>
            <person name="Sperling F.A.H."/>
            <person name="Levesque R.C."/>
            <person name="Cusson M."/>
        </authorList>
    </citation>
    <scope>NUCLEOTIDE SEQUENCE [LARGE SCALE GENOMIC DNA]</scope>
    <source>
        <strain evidence="1">Glfc:IPQL:Cfum</strain>
    </source>
</reference>
<evidence type="ECO:0000313" key="1">
    <source>
        <dbReference type="EMBL" id="KAI8434521.1"/>
    </source>
</evidence>
<evidence type="ECO:0000313" key="2">
    <source>
        <dbReference type="Proteomes" id="UP001064048"/>
    </source>
</evidence>
<sequence>MKRIIPTETGHACRDVDECRDNPRVCRRGRCRNTPGGYECQCELGFALTAAGYCADCVCEAGYRTTPDRGACVDVDECSEQRVCRNGRCHNTPGSFRCECAPGFTLSNDGRTCLGLHLGWGGLSCKACPEIGSRDYETLCPEGPSKDNDGTDINECTMIPGICAHGACENLDPGYRCICDLGFHSDGDGICKDIDECDMHQSYCQGGQCRNTQGSFTCVCPQGTRYEPDEQLCRDIDECEGELLFIASDYDRGDIPPMFPVTEQVNPCDNGRCINTHGGYECKCENGFVLDASARHCLVRGGGAARAAAPGVLLQRGAGLGVALRALRHHRLPLPQGLRQGNRCVDTRHEPCYTEWSGGRCGGTLPGAVLRSTCCCSALGRAWGGARCEPCPKKGTDGYRNLCGIIFDVNFHPEIWDRLGGGNRTGIYGSTGNNNGNGDDWFNSNNNGNINGNNNNHDWTNNIDNMHINGSFDHPWGSDNKFNPTQMEVNECSAFPGLCGQGRCRNIPGSFECDCFPGYEKDGKNRTCVDINECRIVDDVCGAGECFNTEGSFHCRCRPGHKPDELSKVCVDIDECVEETGLCRGGRCVNTPGSFRCECGVGMELAPDRLSCKDVDECSITSGICSNGACENLMGTYQCVCDEGYAQSTVKSHCEDIDECAEDETRCQHECVNTPGSYHCKCRDGWHLRADGRTCRDIDECAGGARPCGGGECRNTPGGYRCECGEGLLPSPEGSKPTNSCTDIDECANDPTLCENGHCGNTPGGYECDCDVGFTRSPDARSCLVMPGFNCTDVDECKSPQSCQYGTCINTEGSYICRCPPNYELVSDGTACFDSRKARCYGKVDLRSGTEHCIDSDELSEDGTMAACCCSVEPGSEAYRQLCPGGSGYQPVLEPPSYVVTLADIDECSQHPALCEHGTCTNTFGSFVCTCGEGWQLAPGDIKCEDVDECAVPDVCGPGVCRNMPGSYVCLCPEGYVAMPNGKECVDVRQRQCYMDWDEDTQQCASAVGVPQTKYLCCCSTSSEHTALCGDKPGEYINPVTNETKPIDECSIMPQLCKPGRCHDTAGGFTCGCDHGYIVILPGVHECRPLPGYRLTPSIDSCEDVEECANSRLCEHGECRNTIGSFRCECKPGYTLRDNACRDVDECARPRPLCRNGTCENLPGSYMCHCDEGFKPGANNDCIGGMVCRNGRCRNTVGSFRCECAPGYALSGDARNCRDVDDYECSCAKGWRLANKRCVDRDECREIPDVYRCICPPGWSFYEELAICVDERKELCYDEWSSGRCHRVRSLHLSRPECCCSDVSASVKSDQDSETGDGMDDLNECEVRPDICKGGRCVNTDGSFRCECPDGYQLDATGLACADTDECLVDPRICGNGTCTNKPGEYECRCNQGFTQGPEQTCVDIDECAEGLASCSFRCHNTPGSFRCTCPYGYVVAADGVHCRDIDECAAEPAPCPHACENTVGSYKCKCPEDRRTGTCHRSLVSGRCVPEPWPRAAVSTPAVPMQVTKAICCCTLGVAWGPECELCPQPGTPERLDLCTPENLSPPGSHGGSDGHGDSQGSHGGHGGHGGHNGGGSGSELVPDTYVDVDECAAMPGLCTPGRCVNTIGR</sequence>
<dbReference type="EMBL" id="CM046121">
    <property type="protein sequence ID" value="KAI8434521.1"/>
    <property type="molecule type" value="Genomic_DNA"/>
</dbReference>
<proteinExistence type="predicted"/>
<organism evidence="1 2">
    <name type="scientific">Choristoneura fumiferana</name>
    <name type="common">Spruce budworm moth</name>
    <name type="synonym">Archips fumiferana</name>
    <dbReference type="NCBI Taxonomy" id="7141"/>
    <lineage>
        <taxon>Eukaryota</taxon>
        <taxon>Metazoa</taxon>
        <taxon>Ecdysozoa</taxon>
        <taxon>Arthropoda</taxon>
        <taxon>Hexapoda</taxon>
        <taxon>Insecta</taxon>
        <taxon>Pterygota</taxon>
        <taxon>Neoptera</taxon>
        <taxon>Endopterygota</taxon>
        <taxon>Lepidoptera</taxon>
        <taxon>Glossata</taxon>
        <taxon>Ditrysia</taxon>
        <taxon>Tortricoidea</taxon>
        <taxon>Tortricidae</taxon>
        <taxon>Tortricinae</taxon>
        <taxon>Choristoneura</taxon>
    </lineage>
</organism>
<name>A0ACC0KEM6_CHOFU</name>
<keyword evidence="2" id="KW-1185">Reference proteome</keyword>
<comment type="caution">
    <text evidence="1">The sequence shown here is derived from an EMBL/GenBank/DDBJ whole genome shotgun (WGS) entry which is preliminary data.</text>
</comment>